<comment type="caution">
    <text evidence="1">The sequence shown here is derived from an EMBL/GenBank/DDBJ whole genome shotgun (WGS) entry which is preliminary data.</text>
</comment>
<dbReference type="SUPFAM" id="SSF89372">
    <property type="entry name" value="Fucose-specific lectin"/>
    <property type="match status" value="1"/>
</dbReference>
<evidence type="ECO:0000313" key="2">
    <source>
        <dbReference type="Proteomes" id="UP000032309"/>
    </source>
</evidence>
<reference evidence="2" key="1">
    <citation type="journal article" date="2015" name="Genome Announc.">
        <title>Draft Genome Sequence of an Anaerobic Ammonium-Oxidizing Bacterium, "Candidatus Brocadia sinica".</title>
        <authorList>
            <person name="Oshiki M."/>
            <person name="Shinyako-Hata K."/>
            <person name="Satoh H."/>
            <person name="Okabe S."/>
        </authorList>
    </citation>
    <scope>NUCLEOTIDE SEQUENCE [LARGE SCALE GENOMIC DNA]</scope>
    <source>
        <strain evidence="2">JPN1</strain>
    </source>
</reference>
<organism evidence="1 2">
    <name type="scientific">Candidatus Brocadia sinica JPN1</name>
    <dbReference type="NCBI Taxonomy" id="1197129"/>
    <lineage>
        <taxon>Bacteria</taxon>
        <taxon>Pseudomonadati</taxon>
        <taxon>Planctomycetota</taxon>
        <taxon>Candidatus Brocadiia</taxon>
        <taxon>Candidatus Brocadiales</taxon>
        <taxon>Candidatus Brocadiaceae</taxon>
        <taxon>Candidatus Brocadia</taxon>
    </lineage>
</organism>
<dbReference type="EMBL" id="BAFN01000001">
    <property type="protein sequence ID" value="GAN33286.1"/>
    <property type="molecule type" value="Genomic_DNA"/>
</dbReference>
<name>A0ABQ0JX48_9BACT</name>
<keyword evidence="2" id="KW-1185">Reference proteome</keyword>
<sequence length="678" mass="77841">MRLKNITAISHPYGNRIDLTWINSDPVQFPGVRVMRREGTHPASPEDGIVVAEGEGLTSAADQNLKGETVYYYTLFPYKGDPPEYQIDLHNRASAMATAPYNMVGQMYDLLPAIYHRYDTVLPKIITDGMLEEDKQKGQLRRFLGLPGCQLDQFYSFARAMLDLHNRDNVDGRLLPLLAQWIGWKTDYNLEIDAQRNEIRNAPAVYKTVGIIPTVEAAVKRISGWESQTKEFVHNVFLSNRPERLNIWARQRSNTGEWSEPPELLSLDFAYEGRPSVVSDGDGTLWLFYHTLRNGRWNIWYKTYSEDREPRWAPSQSFTNRAGIDKYPTTAIQGGTLWVFWSTYDETQQIWHVNHRTRTGGVWSAIETEEPFADTGNERKNPWAVVDNTSGLWLFWLERVDSRWQLKYNRHNGTTWGTVSNFPLDVAGADPRVESEPFVLFYPAGPNQSIRVFWARREPAAEPGQTRWTLVHRTKGNIDPDETGWNNIESLSAMPPTYHDREPAAFVSDAGNIELFWSSNRDGSWSIWNNTLDITTQTWGTAERVTDDPYSQRDPLPLLLNNGMLLIYRSNESLSYTSNVYRATETVDFRYAGCTTADTLNAAKIALRDQFGDFQTYTYDMGKNGGRTNEDWYARDTIGLYLKPDTMDAEKITMGRSRIAQVLREFMPITDRVVLFTQ</sequence>
<proteinExistence type="predicted"/>
<protein>
    <recommendedName>
        <fullName evidence="3">Sialidase domain-containing protein</fullName>
    </recommendedName>
</protein>
<accession>A0ABQ0JX48</accession>
<dbReference type="Proteomes" id="UP000032309">
    <property type="component" value="Unassembled WGS sequence"/>
</dbReference>
<dbReference type="RefSeq" id="WP_052563351.1">
    <property type="nucleotide sequence ID" value="NZ_BAFN01000001.1"/>
</dbReference>
<gene>
    <name evidence="1" type="ORF">BROSI_A1803</name>
</gene>
<evidence type="ECO:0008006" key="3">
    <source>
        <dbReference type="Google" id="ProtNLM"/>
    </source>
</evidence>
<evidence type="ECO:0000313" key="1">
    <source>
        <dbReference type="EMBL" id="GAN33286.1"/>
    </source>
</evidence>